<evidence type="ECO:0000256" key="1">
    <source>
        <dbReference type="PROSITE-ProRule" id="PRU00042"/>
    </source>
</evidence>
<protein>
    <recommendedName>
        <fullName evidence="6">C2H2-type domain-containing protein</fullName>
    </recommendedName>
</protein>
<gene>
    <name evidence="4" type="ORF">BEMITA_LOCUS11645</name>
</gene>
<dbReference type="PROSITE" id="PS00028">
    <property type="entry name" value="ZINC_FINGER_C2H2_1"/>
    <property type="match status" value="1"/>
</dbReference>
<dbReference type="PANTHER" id="PTHR31912:SF36">
    <property type="entry name" value="C2H2-TYPE DOMAIN-CONTAINING PROTEIN"/>
    <property type="match status" value="1"/>
</dbReference>
<keyword evidence="1" id="KW-0863">Zinc-finger</keyword>
<keyword evidence="1" id="KW-0862">Zinc</keyword>
<evidence type="ECO:0000259" key="2">
    <source>
        <dbReference type="PROSITE" id="PS50157"/>
    </source>
</evidence>
<evidence type="ECO:0000259" key="3">
    <source>
        <dbReference type="PROSITE" id="PS51704"/>
    </source>
</evidence>
<proteinExistence type="predicted"/>
<dbReference type="PROSITE" id="PS51704">
    <property type="entry name" value="GP_PDE"/>
    <property type="match status" value="1"/>
</dbReference>
<dbReference type="GO" id="GO:0006629">
    <property type="term" value="P:lipid metabolic process"/>
    <property type="evidence" value="ECO:0007669"/>
    <property type="project" value="InterPro"/>
</dbReference>
<dbReference type="InterPro" id="IPR030395">
    <property type="entry name" value="GP_PDE_dom"/>
</dbReference>
<dbReference type="CDD" id="cd09487">
    <property type="entry name" value="SAM_superfamily"/>
    <property type="match status" value="1"/>
</dbReference>
<evidence type="ECO:0000313" key="4">
    <source>
        <dbReference type="EMBL" id="CAH0393220.1"/>
    </source>
</evidence>
<dbReference type="GO" id="GO:0008270">
    <property type="term" value="F:zinc ion binding"/>
    <property type="evidence" value="ECO:0007669"/>
    <property type="project" value="UniProtKB-KW"/>
</dbReference>
<organism evidence="4 5">
    <name type="scientific">Bemisia tabaci</name>
    <name type="common">Sweetpotato whitefly</name>
    <name type="synonym">Aleurodes tabaci</name>
    <dbReference type="NCBI Taxonomy" id="7038"/>
    <lineage>
        <taxon>Eukaryota</taxon>
        <taxon>Metazoa</taxon>
        <taxon>Ecdysozoa</taxon>
        <taxon>Arthropoda</taxon>
        <taxon>Hexapoda</taxon>
        <taxon>Insecta</taxon>
        <taxon>Pterygota</taxon>
        <taxon>Neoptera</taxon>
        <taxon>Paraneoptera</taxon>
        <taxon>Hemiptera</taxon>
        <taxon>Sternorrhyncha</taxon>
        <taxon>Aleyrodoidea</taxon>
        <taxon>Aleyrodidae</taxon>
        <taxon>Aleyrodinae</taxon>
        <taxon>Bemisia</taxon>
    </lineage>
</organism>
<keyword evidence="1" id="KW-0479">Metal-binding</keyword>
<dbReference type="Proteomes" id="UP001152759">
    <property type="component" value="Chromosome 7"/>
</dbReference>
<dbReference type="GO" id="GO:0008081">
    <property type="term" value="F:phosphoric diester hydrolase activity"/>
    <property type="evidence" value="ECO:0007669"/>
    <property type="project" value="InterPro"/>
</dbReference>
<evidence type="ECO:0000313" key="5">
    <source>
        <dbReference type="Proteomes" id="UP001152759"/>
    </source>
</evidence>
<evidence type="ECO:0008006" key="6">
    <source>
        <dbReference type="Google" id="ProtNLM"/>
    </source>
</evidence>
<feature type="domain" description="C2H2-type" evidence="2">
    <location>
        <begin position="545"/>
        <end position="575"/>
    </location>
</feature>
<accession>A0A9P0AF78</accession>
<sequence>MSDDQVKDFLASNGLAVYFVEFEKEQITYDLLNELDSNLLEKIFPIAGPRLKFIKALRGINNQSSSAIEIVNVNQTNSQNPEENNRSVDQNRTEQQVLVDLSPASPQTIDIPLTNTELLELGIAIPPDNAQPTATTTAVISTDATTTAVITTGATTTAETTTATTAAQLPSAVETTPCKSFDASTLNNYVEKLKSLLQNSSEGKSLLKLSESNTELSDHFRIALVDCIISQEIKDRLKYKIPSAVLKAYSLVIPKVFTHEKSSVYYVDYVYLGKGKKKSARGKLVDKYNNKRACLRKLKLLSPLKAASEEIPTAISEDEEVLEEDLQILQNNLDPWCLIVQKWKSSYGGRMKILRSVASIGEYLRKFPALSLPKRGYLLILEDFAVIHPEEANNFHTQFKDVAKSILKFSKEKAITDLPWNKLIANANINLEEISDTNIDQLAALKLIPFLLTPPGVVNSKASGNKWKPSRMESLEGFLFDVPSSGNLENALGQRHEKMSKYGLQNQPLTLIIRSAETISYQVEIETLTFHYSLIHRLNYDSKVFKCAEAGCFEEFEKLYSLTDHLATIHKFPRNVSEVSKRLKPPSSGPPPKIMKCEASVSGISSEEMNQEVNDPNLEFENSVDPFTESSILNNQSEKLDPQSRALVFVSNLYANPSLPRNCVQNMVENCSDLFSSVISYGKARLNSLHSQVSKEALSEIHDILSKIQNPFQNLETEYKRMELFKKLGTFIQPQPIYLGTYPVDKKIDGAILSVDTPVYGQYISAPKLLFNFFSQVDVLRKTLDYMNSLMQVKTCLTNVVQGQYWRRRFENCGKIVIPLYFYVDAFEVGNPLGSHAGLHKISGGYLTVACIPPEYSSSLNNIFVTLLFNADDRKTFGNEKVFKPLIKDLKELHDNGLSFNTSTFSGKVYFALANLLGDNLGNHEITDFACSFMAKFPCLWCKATKEETKTLCVEKKEKLRNSENYKEDAAKYDVSLTGIHKPSVWNQVPSFEVIYGASCDLMHDCAEGVGPYIMLFVIKHYLQNKFFTLNTLNFRLKNFDYGPITSNKPPLISENDIQKSKIKASSAEMLNLVRYFSLIIGDLIPEGDKVWNLYLNFKQLLELLLAPSLQRECSDLIEYYVKEVNVAYLELSGETLKNKFHHLTHYPRLFLELGPSVKNWVIRLEGGHRLSKLNANVVMSRVNPSCTLSINSQLNFQSRLLSDKFMDDTLEYGMYEIVPLSLDLQNFSTYLCNNNLLKKYAFKVSWVVCHGTRYSAKMVLIYDISENIPDFAKIMDIYVIDDKLVFFKCSKLEVIDISPHFGCYEIQPTDELILLNQNDLIDPIPTCISLNAVGTKFVTLKHSV</sequence>
<dbReference type="PROSITE" id="PS50157">
    <property type="entry name" value="ZINC_FINGER_C2H2_2"/>
    <property type="match status" value="1"/>
</dbReference>
<keyword evidence="5" id="KW-1185">Reference proteome</keyword>
<dbReference type="InterPro" id="IPR013761">
    <property type="entry name" value="SAM/pointed_sf"/>
</dbReference>
<feature type="domain" description="GP-PDE" evidence="3">
    <location>
        <begin position="1"/>
        <end position="52"/>
    </location>
</feature>
<reference evidence="4" key="1">
    <citation type="submission" date="2021-12" db="EMBL/GenBank/DDBJ databases">
        <authorList>
            <person name="King R."/>
        </authorList>
    </citation>
    <scope>NUCLEOTIDE SEQUENCE</scope>
</reference>
<dbReference type="PANTHER" id="PTHR31912">
    <property type="entry name" value="IP13529P"/>
    <property type="match status" value="1"/>
</dbReference>
<name>A0A9P0AF78_BEMTA</name>
<dbReference type="Gene3D" id="1.10.150.50">
    <property type="entry name" value="Transcription Factor, Ets-1"/>
    <property type="match status" value="1"/>
</dbReference>
<dbReference type="InterPro" id="IPR013087">
    <property type="entry name" value="Znf_C2H2_type"/>
</dbReference>
<dbReference type="EMBL" id="OU963868">
    <property type="protein sequence ID" value="CAH0393220.1"/>
    <property type="molecule type" value="Genomic_DNA"/>
</dbReference>